<proteinExistence type="predicted"/>
<evidence type="ECO:0000313" key="3">
    <source>
        <dbReference type="Proteomes" id="UP000187209"/>
    </source>
</evidence>
<feature type="coiled-coil region" evidence="1">
    <location>
        <begin position="205"/>
        <end position="316"/>
    </location>
</feature>
<keyword evidence="3" id="KW-1185">Reference proteome</keyword>
<gene>
    <name evidence="2" type="ORF">SteCoe_34260</name>
</gene>
<comment type="caution">
    <text evidence="2">The sequence shown here is derived from an EMBL/GenBank/DDBJ whole genome shotgun (WGS) entry which is preliminary data.</text>
</comment>
<dbReference type="AlphaFoldDB" id="A0A1R2AV52"/>
<dbReference type="Gene3D" id="1.10.287.1490">
    <property type="match status" value="1"/>
</dbReference>
<name>A0A1R2AV52_9CILI</name>
<evidence type="ECO:0000313" key="2">
    <source>
        <dbReference type="EMBL" id="OMJ68325.1"/>
    </source>
</evidence>
<dbReference type="EMBL" id="MPUH01001349">
    <property type="protein sequence ID" value="OMJ68325.1"/>
    <property type="molecule type" value="Genomic_DNA"/>
</dbReference>
<sequence>MHPVKSFSNSSLRFSIGSLTPKIGHSKKPTENEKFFMKSDLLIESFPKFASSINKVKHELSEAIKDLQFSNSYLLKAKNACRALEICSNEKGSYQKEMKLIVDEIKKAIFQNKKLVDEDVLNKIYENHTDTVIHNAYIPYNYIAESALSLYRELKTEFYEYKSQSSDTHIGLTLQINTLNSEIKNLKEFINENITNNVHNKDITIKTMEEKILNSNKRLKKLKDTLFDNDEEIKDLKSQINIYKRKVNEMQNTDEEKELKIGQQNKMIDEIKSELKRVQEENNKIKYYFEISLIKLKNSNAREKNLESRNSDIELENMRLGVRAAGRFEDLTPRPSFTGVEELLNGVPNTTKDRVKKIIALALAKGKVKRPAIVKKGTLNSHPSNA</sequence>
<organism evidence="2 3">
    <name type="scientific">Stentor coeruleus</name>
    <dbReference type="NCBI Taxonomy" id="5963"/>
    <lineage>
        <taxon>Eukaryota</taxon>
        <taxon>Sar</taxon>
        <taxon>Alveolata</taxon>
        <taxon>Ciliophora</taxon>
        <taxon>Postciliodesmatophora</taxon>
        <taxon>Heterotrichea</taxon>
        <taxon>Heterotrichida</taxon>
        <taxon>Stentoridae</taxon>
        <taxon>Stentor</taxon>
    </lineage>
</organism>
<protein>
    <submittedName>
        <fullName evidence="2">Uncharacterized protein</fullName>
    </submittedName>
</protein>
<keyword evidence="1" id="KW-0175">Coiled coil</keyword>
<evidence type="ECO:0000256" key="1">
    <source>
        <dbReference type="SAM" id="Coils"/>
    </source>
</evidence>
<dbReference type="Proteomes" id="UP000187209">
    <property type="component" value="Unassembled WGS sequence"/>
</dbReference>
<dbReference type="OrthoDB" id="325354at2759"/>
<accession>A0A1R2AV52</accession>
<reference evidence="2 3" key="1">
    <citation type="submission" date="2016-11" db="EMBL/GenBank/DDBJ databases">
        <title>The macronuclear genome of Stentor coeruleus: a giant cell with tiny introns.</title>
        <authorList>
            <person name="Slabodnick M."/>
            <person name="Ruby J.G."/>
            <person name="Reiff S.B."/>
            <person name="Swart E.C."/>
            <person name="Gosai S."/>
            <person name="Prabakaran S."/>
            <person name="Witkowska E."/>
            <person name="Larue G.E."/>
            <person name="Fisher S."/>
            <person name="Freeman R.M."/>
            <person name="Gunawardena J."/>
            <person name="Chu W."/>
            <person name="Stover N.A."/>
            <person name="Gregory B.D."/>
            <person name="Nowacki M."/>
            <person name="Derisi J."/>
            <person name="Roy S.W."/>
            <person name="Marshall W.F."/>
            <person name="Sood P."/>
        </authorList>
    </citation>
    <scope>NUCLEOTIDE SEQUENCE [LARGE SCALE GENOMIC DNA]</scope>
    <source>
        <strain evidence="2">WM001</strain>
    </source>
</reference>